<evidence type="ECO:0000313" key="2">
    <source>
        <dbReference type="EMBL" id="MPL99894.1"/>
    </source>
</evidence>
<comment type="caution">
    <text evidence="2">The sequence shown here is derived from an EMBL/GenBank/DDBJ whole genome shotgun (WGS) entry which is preliminary data.</text>
</comment>
<feature type="compositionally biased region" description="Basic and acidic residues" evidence="1">
    <location>
        <begin position="105"/>
        <end position="121"/>
    </location>
</feature>
<gene>
    <name evidence="2" type="ORF">SDC9_46115</name>
</gene>
<sequence>MSEEGGVGWPVGRRGFQPGREQIARHGPGHARQVCRAGGHGLRRNRDDPGAGPGAERGILRAIAAVMAGAGPVVAVMGHGPILLRSLIHDGPVQGHLSRMCRGQARRDGQAKDRQQGEDAAQHGGKIGARIAPVYAGPSTTPRAISAFAQAQAWAHRRATTLRLASQLRTAHFGPSTRQNAEPPLLSKLPLLHGAASALCTNFGAVS</sequence>
<feature type="region of interest" description="Disordered" evidence="1">
    <location>
        <begin position="1"/>
        <end position="53"/>
    </location>
</feature>
<dbReference type="AlphaFoldDB" id="A0A644W7U1"/>
<reference evidence="2" key="1">
    <citation type="submission" date="2019-08" db="EMBL/GenBank/DDBJ databases">
        <authorList>
            <person name="Kucharzyk K."/>
            <person name="Murdoch R.W."/>
            <person name="Higgins S."/>
            <person name="Loffler F."/>
        </authorList>
    </citation>
    <scope>NUCLEOTIDE SEQUENCE</scope>
</reference>
<accession>A0A644W7U1</accession>
<feature type="region of interest" description="Disordered" evidence="1">
    <location>
        <begin position="102"/>
        <end position="125"/>
    </location>
</feature>
<protein>
    <submittedName>
        <fullName evidence="2">Uncharacterized protein</fullName>
    </submittedName>
</protein>
<dbReference type="EMBL" id="VSSQ01000695">
    <property type="protein sequence ID" value="MPL99894.1"/>
    <property type="molecule type" value="Genomic_DNA"/>
</dbReference>
<proteinExistence type="predicted"/>
<organism evidence="2">
    <name type="scientific">bioreactor metagenome</name>
    <dbReference type="NCBI Taxonomy" id="1076179"/>
    <lineage>
        <taxon>unclassified sequences</taxon>
        <taxon>metagenomes</taxon>
        <taxon>ecological metagenomes</taxon>
    </lineage>
</organism>
<evidence type="ECO:0000256" key="1">
    <source>
        <dbReference type="SAM" id="MobiDB-lite"/>
    </source>
</evidence>
<name>A0A644W7U1_9ZZZZ</name>